<sequence length="390" mass="44985">MQQNQRSLVNNLPPLHQGSDDSIFSPTKSPWDHVFEDINDLPPLMPSQARTRSPLPQTPGNRAPRRVGMTAREIRAFDDMFDLIFSAVAEDTQPGKGRTLSPAVTIGRALQHNDLFGRLRRDSRATRWTRAEDEQLDEKKEQMELCESDAQLLEWAMREVFDESRRYEENARRVLEDPKAAQEPVQLQPPWYPQLLSLLMSTFRDKYNDPHLALSIFDHARHMSIPSFVFGCTTLAYNELIETRWRCFRDLRGVCDALEEMRVNGVYMNNRTYELAETIRHEVGRRNFWQEESTLGGGQVWEMIAKIERLAARESTKSERTGPQPKSSLKKFSSKQLTWTGRALKNDDGDGWEFGRWDDPTRDVLAHAFTTREPPPPSPDDQYHQPSAGS</sequence>
<dbReference type="AlphaFoldDB" id="A0A2H3JPL5"/>
<dbReference type="PANTHER" id="PTHR39468:SF1">
    <property type="entry name" value="MTF2-LIKE C-TERMINAL DOMAIN-CONTAINING PROTEIN"/>
    <property type="match status" value="1"/>
</dbReference>
<feature type="region of interest" description="Disordered" evidence="1">
    <location>
        <begin position="364"/>
        <end position="390"/>
    </location>
</feature>
<gene>
    <name evidence="3" type="ORF">WOLCODRAFT_144713</name>
</gene>
<feature type="domain" description="Mtf2-like C-terminal" evidence="2">
    <location>
        <begin position="133"/>
        <end position="309"/>
    </location>
</feature>
<dbReference type="STRING" id="742152.A0A2H3JPL5"/>
<evidence type="ECO:0000259" key="2">
    <source>
        <dbReference type="Pfam" id="PF19189"/>
    </source>
</evidence>
<feature type="region of interest" description="Disordered" evidence="1">
    <location>
        <begin position="1"/>
        <end position="64"/>
    </location>
</feature>
<name>A0A2H3JPL5_WOLCO</name>
<dbReference type="InterPro" id="IPR040009">
    <property type="entry name" value="Mtf2/C5D6.12-like"/>
</dbReference>
<proteinExistence type="predicted"/>
<feature type="region of interest" description="Disordered" evidence="1">
    <location>
        <begin position="313"/>
        <end position="334"/>
    </location>
</feature>
<dbReference type="PANTHER" id="PTHR39468">
    <property type="entry name" value="CHROMOSOME 7, WHOLE GENOME SHOTGUN SEQUENCE"/>
    <property type="match status" value="1"/>
</dbReference>
<reference evidence="3 4" key="1">
    <citation type="journal article" date="2012" name="Science">
        <title>The Paleozoic origin of enzymatic lignin decomposition reconstructed from 31 fungal genomes.</title>
        <authorList>
            <person name="Floudas D."/>
            <person name="Binder M."/>
            <person name="Riley R."/>
            <person name="Barry K."/>
            <person name="Blanchette R.A."/>
            <person name="Henrissat B."/>
            <person name="Martinez A.T."/>
            <person name="Otillar R."/>
            <person name="Spatafora J.W."/>
            <person name="Yadav J.S."/>
            <person name="Aerts A."/>
            <person name="Benoit I."/>
            <person name="Boyd A."/>
            <person name="Carlson A."/>
            <person name="Copeland A."/>
            <person name="Coutinho P.M."/>
            <person name="de Vries R.P."/>
            <person name="Ferreira P."/>
            <person name="Findley K."/>
            <person name="Foster B."/>
            <person name="Gaskell J."/>
            <person name="Glotzer D."/>
            <person name="Gorecki P."/>
            <person name="Heitman J."/>
            <person name="Hesse C."/>
            <person name="Hori C."/>
            <person name="Igarashi K."/>
            <person name="Jurgens J.A."/>
            <person name="Kallen N."/>
            <person name="Kersten P."/>
            <person name="Kohler A."/>
            <person name="Kuees U."/>
            <person name="Kumar T.K.A."/>
            <person name="Kuo A."/>
            <person name="LaButti K."/>
            <person name="Larrondo L.F."/>
            <person name="Lindquist E."/>
            <person name="Ling A."/>
            <person name="Lombard V."/>
            <person name="Lucas S."/>
            <person name="Lundell T."/>
            <person name="Martin R."/>
            <person name="McLaughlin D.J."/>
            <person name="Morgenstern I."/>
            <person name="Morin E."/>
            <person name="Murat C."/>
            <person name="Nagy L.G."/>
            <person name="Nolan M."/>
            <person name="Ohm R.A."/>
            <person name="Patyshakuliyeva A."/>
            <person name="Rokas A."/>
            <person name="Ruiz-Duenas F.J."/>
            <person name="Sabat G."/>
            <person name="Salamov A."/>
            <person name="Samejima M."/>
            <person name="Schmutz J."/>
            <person name="Slot J.C."/>
            <person name="St John F."/>
            <person name="Stenlid J."/>
            <person name="Sun H."/>
            <person name="Sun S."/>
            <person name="Syed K."/>
            <person name="Tsang A."/>
            <person name="Wiebenga A."/>
            <person name="Young D."/>
            <person name="Pisabarro A."/>
            <person name="Eastwood D.C."/>
            <person name="Martin F."/>
            <person name="Cullen D."/>
            <person name="Grigoriev I.V."/>
            <person name="Hibbett D.S."/>
        </authorList>
    </citation>
    <scope>NUCLEOTIDE SEQUENCE [LARGE SCALE GENOMIC DNA]</scope>
    <source>
        <strain evidence="3 4">MD-104</strain>
    </source>
</reference>
<accession>A0A2H3JPL5</accession>
<feature type="compositionally biased region" description="Polar residues" evidence="1">
    <location>
        <begin position="48"/>
        <end position="60"/>
    </location>
</feature>
<dbReference type="OMA" id="KEQMELC"/>
<keyword evidence="4" id="KW-1185">Reference proteome</keyword>
<evidence type="ECO:0000313" key="4">
    <source>
        <dbReference type="Proteomes" id="UP000218811"/>
    </source>
</evidence>
<organism evidence="3 4">
    <name type="scientific">Wolfiporia cocos (strain MD-104)</name>
    <name type="common">Brown rot fungus</name>
    <dbReference type="NCBI Taxonomy" id="742152"/>
    <lineage>
        <taxon>Eukaryota</taxon>
        <taxon>Fungi</taxon>
        <taxon>Dikarya</taxon>
        <taxon>Basidiomycota</taxon>
        <taxon>Agaricomycotina</taxon>
        <taxon>Agaricomycetes</taxon>
        <taxon>Polyporales</taxon>
        <taxon>Phaeolaceae</taxon>
        <taxon>Wolfiporia</taxon>
    </lineage>
</organism>
<dbReference type="InterPro" id="IPR043837">
    <property type="entry name" value="Mtf2-like_C"/>
</dbReference>
<evidence type="ECO:0000313" key="3">
    <source>
        <dbReference type="EMBL" id="PCH43831.1"/>
    </source>
</evidence>
<dbReference type="Proteomes" id="UP000218811">
    <property type="component" value="Unassembled WGS sequence"/>
</dbReference>
<dbReference type="EMBL" id="KB468146">
    <property type="protein sequence ID" value="PCH43831.1"/>
    <property type="molecule type" value="Genomic_DNA"/>
</dbReference>
<dbReference type="Pfam" id="PF19189">
    <property type="entry name" value="Mtf2"/>
    <property type="match status" value="1"/>
</dbReference>
<dbReference type="OrthoDB" id="2444174at2759"/>
<protein>
    <recommendedName>
        <fullName evidence="2">Mtf2-like C-terminal domain-containing protein</fullName>
    </recommendedName>
</protein>
<dbReference type="GO" id="GO:0005739">
    <property type="term" value="C:mitochondrion"/>
    <property type="evidence" value="ECO:0007669"/>
    <property type="project" value="InterPro"/>
</dbReference>
<evidence type="ECO:0000256" key="1">
    <source>
        <dbReference type="SAM" id="MobiDB-lite"/>
    </source>
</evidence>
<feature type="compositionally biased region" description="Polar residues" evidence="1">
    <location>
        <begin position="1"/>
        <end position="10"/>
    </location>
</feature>